<dbReference type="NCBIfam" id="NF006830">
    <property type="entry name" value="PRK09355.1"/>
    <property type="match status" value="1"/>
</dbReference>
<comment type="similarity">
    <text evidence="11">Belongs to the Thz kinase family.</text>
</comment>
<dbReference type="GO" id="GO:0000287">
    <property type="term" value="F:magnesium ion binding"/>
    <property type="evidence" value="ECO:0007669"/>
    <property type="project" value="UniProtKB-UniRule"/>
</dbReference>
<dbReference type="UniPathway" id="UPA00060">
    <property type="reaction ID" value="UER00139"/>
</dbReference>
<dbReference type="EC" id="2.7.1.50" evidence="11"/>
<evidence type="ECO:0000256" key="8">
    <source>
        <dbReference type="ARBA" id="ARBA00022840"/>
    </source>
</evidence>
<dbReference type="InterPro" id="IPR000417">
    <property type="entry name" value="Hyethyz_kinase"/>
</dbReference>
<keyword evidence="9 11" id="KW-0460">Magnesium</keyword>
<dbReference type="PIRSF" id="PIRSF000513">
    <property type="entry name" value="Thz_kinase"/>
    <property type="match status" value="1"/>
</dbReference>
<comment type="catalytic activity">
    <reaction evidence="1 11">
        <text>5-(2-hydroxyethyl)-4-methylthiazole + ATP = 4-methyl-5-(2-phosphooxyethyl)-thiazole + ADP + H(+)</text>
        <dbReference type="Rhea" id="RHEA:24212"/>
        <dbReference type="ChEBI" id="CHEBI:15378"/>
        <dbReference type="ChEBI" id="CHEBI:17957"/>
        <dbReference type="ChEBI" id="CHEBI:30616"/>
        <dbReference type="ChEBI" id="CHEBI:58296"/>
        <dbReference type="ChEBI" id="CHEBI:456216"/>
        <dbReference type="EC" id="2.7.1.50"/>
    </reaction>
</comment>
<feature type="binding site" evidence="11">
    <location>
        <position position="120"/>
    </location>
    <ligand>
        <name>ATP</name>
        <dbReference type="ChEBI" id="CHEBI:30616"/>
    </ligand>
</feature>
<dbReference type="AlphaFoldDB" id="A0A098AZ63"/>
<evidence type="ECO:0000256" key="2">
    <source>
        <dbReference type="ARBA" id="ARBA00001946"/>
    </source>
</evidence>
<evidence type="ECO:0000256" key="4">
    <source>
        <dbReference type="ARBA" id="ARBA00022679"/>
    </source>
</evidence>
<dbReference type="CDD" id="cd01170">
    <property type="entry name" value="THZ_kinase"/>
    <property type="match status" value="1"/>
</dbReference>
<dbReference type="HAMAP" id="MF_00228">
    <property type="entry name" value="Thz_kinase"/>
    <property type="match status" value="1"/>
</dbReference>
<reference evidence="12" key="1">
    <citation type="submission" date="2014-07" db="EMBL/GenBank/DDBJ databases">
        <authorList>
            <person name="Hornung V.Bastian."/>
        </authorList>
    </citation>
    <scope>NUCLEOTIDE SEQUENCE</scope>
    <source>
        <strain evidence="12">PCE-S</strain>
    </source>
</reference>
<dbReference type="Gene3D" id="3.40.1190.20">
    <property type="match status" value="1"/>
</dbReference>
<evidence type="ECO:0000256" key="5">
    <source>
        <dbReference type="ARBA" id="ARBA00022723"/>
    </source>
</evidence>
<name>A0A098AZ63_DESHA</name>
<feature type="binding site" evidence="11">
    <location>
        <position position="44"/>
    </location>
    <ligand>
        <name>substrate</name>
    </ligand>
</feature>
<comment type="cofactor">
    <cofactor evidence="2 11">
        <name>Mg(2+)</name>
        <dbReference type="ChEBI" id="CHEBI:18420"/>
    </cofactor>
</comment>
<keyword evidence="7 11" id="KW-0418">Kinase</keyword>
<keyword evidence="5 11" id="KW-0479">Metal-binding</keyword>
<evidence type="ECO:0000256" key="10">
    <source>
        <dbReference type="ARBA" id="ARBA00022977"/>
    </source>
</evidence>
<accession>A0A098AZ63</accession>
<sequence length="267" mass="27848">MKEKLTKALQALKQKNPLVHAITNVVTVNDCANSLLAVGASPAMCEAADEVFEFSQLAGSLYLNLGTLTKEQEMAAYLAIRGATLKGIPVILDPVACGAIPRKKATIERLGHFGRFTVIKGNLGEVKALAGLAARVRGVDSLDEGNDGLEACQSLARAYGCVVAATGKVDIVADGQRACLIENGTEMLTRITGAGCMAGALVAGFCGAYEDAFGATVAALLTMSLAGELAQETSGGELPGTFRAHLIDQLSLVDEALIEKRGRVQWL</sequence>
<dbReference type="SUPFAM" id="SSF53613">
    <property type="entry name" value="Ribokinase-like"/>
    <property type="match status" value="1"/>
</dbReference>
<gene>
    <name evidence="11" type="primary">thiM</name>
    <name evidence="12" type="ORF">DPCES_1523</name>
</gene>
<dbReference type="EMBL" id="LK996017">
    <property type="protein sequence ID" value="CDX01410.1"/>
    <property type="molecule type" value="Genomic_DNA"/>
</dbReference>
<dbReference type="GO" id="GO:0009228">
    <property type="term" value="P:thiamine biosynthetic process"/>
    <property type="evidence" value="ECO:0007669"/>
    <property type="project" value="UniProtKB-KW"/>
</dbReference>
<dbReference type="PRINTS" id="PR01099">
    <property type="entry name" value="HYETHTZKNASE"/>
</dbReference>
<evidence type="ECO:0000256" key="3">
    <source>
        <dbReference type="ARBA" id="ARBA00004868"/>
    </source>
</evidence>
<evidence type="ECO:0000256" key="7">
    <source>
        <dbReference type="ARBA" id="ARBA00022777"/>
    </source>
</evidence>
<evidence type="ECO:0000256" key="1">
    <source>
        <dbReference type="ARBA" id="ARBA00001771"/>
    </source>
</evidence>
<proteinExistence type="inferred from homology"/>
<dbReference type="NCBIfam" id="TIGR00694">
    <property type="entry name" value="thiM"/>
    <property type="match status" value="1"/>
</dbReference>
<evidence type="ECO:0000256" key="6">
    <source>
        <dbReference type="ARBA" id="ARBA00022741"/>
    </source>
</evidence>
<keyword evidence="8 11" id="KW-0067">ATP-binding</keyword>
<evidence type="ECO:0000256" key="9">
    <source>
        <dbReference type="ARBA" id="ARBA00022842"/>
    </source>
</evidence>
<organism evidence="12">
    <name type="scientific">Desulfitobacterium hafniense</name>
    <name type="common">Desulfitobacterium frappieri</name>
    <dbReference type="NCBI Taxonomy" id="49338"/>
    <lineage>
        <taxon>Bacteria</taxon>
        <taxon>Bacillati</taxon>
        <taxon>Bacillota</taxon>
        <taxon>Clostridia</taxon>
        <taxon>Eubacteriales</taxon>
        <taxon>Desulfitobacteriaceae</taxon>
        <taxon>Desulfitobacterium</taxon>
    </lineage>
</organism>
<feature type="binding site" evidence="11">
    <location>
        <position position="166"/>
    </location>
    <ligand>
        <name>ATP</name>
        <dbReference type="ChEBI" id="CHEBI:30616"/>
    </ligand>
</feature>
<keyword evidence="10 11" id="KW-0784">Thiamine biosynthesis</keyword>
<keyword evidence="6 11" id="KW-0547">Nucleotide-binding</keyword>
<evidence type="ECO:0000313" key="12">
    <source>
        <dbReference type="EMBL" id="CDX01410.1"/>
    </source>
</evidence>
<dbReference type="RefSeq" id="WP_208925499.1">
    <property type="nucleotide sequence ID" value="NZ_LK996017.1"/>
</dbReference>
<dbReference type="InterPro" id="IPR029056">
    <property type="entry name" value="Ribokinase-like"/>
</dbReference>
<comment type="pathway">
    <text evidence="3 11">Cofactor biosynthesis; thiamine diphosphate biosynthesis; 4-methyl-5-(2-phosphoethyl)-thiazole from 5-(2-hydroxyethyl)-4-methylthiazole: step 1/1.</text>
</comment>
<protein>
    <recommendedName>
        <fullName evidence="11">Hydroxyethylthiazole kinase</fullName>
        <ecNumber evidence="11">2.7.1.50</ecNumber>
    </recommendedName>
    <alternativeName>
        <fullName evidence="11">4-methyl-5-beta-hydroxyethylthiazole kinase</fullName>
        <shortName evidence="11">TH kinase</shortName>
        <shortName evidence="11">Thz kinase</shortName>
    </alternativeName>
</protein>
<keyword evidence="4 11" id="KW-0808">Transferase</keyword>
<dbReference type="GO" id="GO:0009229">
    <property type="term" value="P:thiamine diphosphate biosynthetic process"/>
    <property type="evidence" value="ECO:0007669"/>
    <property type="project" value="UniProtKB-UniRule"/>
</dbReference>
<comment type="function">
    <text evidence="11">Catalyzes the phosphorylation of the hydroxyl group of 4-methyl-5-beta-hydroxyethylthiazole (THZ).</text>
</comment>
<dbReference type="GO" id="GO:0004417">
    <property type="term" value="F:hydroxyethylthiazole kinase activity"/>
    <property type="evidence" value="ECO:0007669"/>
    <property type="project" value="UniProtKB-UniRule"/>
</dbReference>
<dbReference type="GO" id="GO:0005524">
    <property type="term" value="F:ATP binding"/>
    <property type="evidence" value="ECO:0007669"/>
    <property type="project" value="UniProtKB-UniRule"/>
</dbReference>
<evidence type="ECO:0000256" key="11">
    <source>
        <dbReference type="HAMAP-Rule" id="MF_00228"/>
    </source>
</evidence>
<feature type="binding site" evidence="11">
    <location>
        <position position="193"/>
    </location>
    <ligand>
        <name>substrate</name>
    </ligand>
</feature>
<dbReference type="PATRIC" id="fig|49338.4.peg.1640"/>
<dbReference type="Pfam" id="PF02110">
    <property type="entry name" value="HK"/>
    <property type="match status" value="1"/>
</dbReference>